<evidence type="ECO:0000313" key="1">
    <source>
        <dbReference type="EMBL" id="USG65964.1"/>
    </source>
</evidence>
<name>A0ABY4WGH4_9BACL</name>
<dbReference type="Proteomes" id="UP001056500">
    <property type="component" value="Chromosome"/>
</dbReference>
<proteinExistence type="predicted"/>
<reference evidence="1" key="1">
    <citation type="submission" date="2022-06" db="EMBL/GenBank/DDBJ databases">
        <title>Genome sequencing of Brevibacillus sp. BB3-R1.</title>
        <authorList>
            <person name="Heo J."/>
            <person name="Lee D."/>
            <person name="Won M."/>
            <person name="Han B.-H."/>
            <person name="Hong S.-B."/>
            <person name="Kwon S.-W."/>
        </authorList>
    </citation>
    <scope>NUCLEOTIDE SEQUENCE</scope>
    <source>
        <strain evidence="1">BB3-R1</strain>
    </source>
</reference>
<keyword evidence="2" id="KW-1185">Reference proteome</keyword>
<sequence>MKTEQWLASFVVSVFLTVSVVLSILSGQTGPSSDLNRHDVGNTRITSVSYPFPIEHVDKDGDLVFVTLEGITQGTEMNDLIPEVVRTINRFGGLAASKQIIEFPDAEGNVVMRIPEELILKDGEKLHHTGNNEEALQSISHEVLVNMIHFHDEKVKEWKAAQNMSKLILSDNKEWPKSRVRNGVEG</sequence>
<gene>
    <name evidence="1" type="ORF">NDK47_00985</name>
</gene>
<dbReference type="EMBL" id="CP098755">
    <property type="protein sequence ID" value="USG65964.1"/>
    <property type="molecule type" value="Genomic_DNA"/>
</dbReference>
<organism evidence="1 2">
    <name type="scientific">Brevibacillus ruminantium</name>
    <dbReference type="NCBI Taxonomy" id="2950604"/>
    <lineage>
        <taxon>Bacteria</taxon>
        <taxon>Bacillati</taxon>
        <taxon>Bacillota</taxon>
        <taxon>Bacilli</taxon>
        <taxon>Bacillales</taxon>
        <taxon>Paenibacillaceae</taxon>
        <taxon>Brevibacillus</taxon>
    </lineage>
</organism>
<evidence type="ECO:0000313" key="2">
    <source>
        <dbReference type="Proteomes" id="UP001056500"/>
    </source>
</evidence>
<evidence type="ECO:0008006" key="3">
    <source>
        <dbReference type="Google" id="ProtNLM"/>
    </source>
</evidence>
<protein>
    <recommendedName>
        <fullName evidence="3">GerMN domain-containing protein</fullName>
    </recommendedName>
</protein>
<accession>A0ABY4WGH4</accession>
<dbReference type="RefSeq" id="WP_251873048.1">
    <property type="nucleotide sequence ID" value="NZ_CP098755.1"/>
</dbReference>